<name>A0ABT6JDM6_9GAMM</name>
<dbReference type="Proteomes" id="UP001156940">
    <property type="component" value="Unassembled WGS sequence"/>
</dbReference>
<keyword evidence="3" id="KW-1185">Reference proteome</keyword>
<proteinExistence type="predicted"/>
<keyword evidence="1" id="KW-0472">Membrane</keyword>
<sequence>MRTIFVEAAMNRLVGVLGALILGVILIFLVVGIVGKKRVNDCVEVHEKLERVGTEKLVTWFDENYENWDLGTGHAIKYPFGRGGASVDLGVDPETLGLLDDAEAQVVRDSKGRLVMIQILDSENRSIVVVKQSGRWFAWGPEQVMPLGERVAVICHPRD</sequence>
<organism evidence="2 3">
    <name type="scientific">Luteimonas endophytica</name>
    <dbReference type="NCBI Taxonomy" id="3042023"/>
    <lineage>
        <taxon>Bacteria</taxon>
        <taxon>Pseudomonadati</taxon>
        <taxon>Pseudomonadota</taxon>
        <taxon>Gammaproteobacteria</taxon>
        <taxon>Lysobacterales</taxon>
        <taxon>Lysobacteraceae</taxon>
        <taxon>Luteimonas</taxon>
    </lineage>
</organism>
<feature type="transmembrane region" description="Helical" evidence="1">
    <location>
        <begin position="12"/>
        <end position="34"/>
    </location>
</feature>
<accession>A0ABT6JDM6</accession>
<evidence type="ECO:0000256" key="1">
    <source>
        <dbReference type="SAM" id="Phobius"/>
    </source>
</evidence>
<dbReference type="RefSeq" id="WP_280576305.1">
    <property type="nucleotide sequence ID" value="NZ_JARXRM010000046.1"/>
</dbReference>
<protein>
    <submittedName>
        <fullName evidence="2">Uncharacterized protein</fullName>
    </submittedName>
</protein>
<comment type="caution">
    <text evidence="2">The sequence shown here is derived from an EMBL/GenBank/DDBJ whole genome shotgun (WGS) entry which is preliminary data.</text>
</comment>
<reference evidence="2 3" key="1">
    <citation type="submission" date="2023-04" db="EMBL/GenBank/DDBJ databases">
        <title>Luteimonas endophyticus RD2P54.</title>
        <authorList>
            <person name="Sun J.-Q."/>
        </authorList>
    </citation>
    <scope>NUCLEOTIDE SEQUENCE [LARGE SCALE GENOMIC DNA]</scope>
    <source>
        <strain evidence="2 3">RD2P54</strain>
    </source>
</reference>
<evidence type="ECO:0000313" key="3">
    <source>
        <dbReference type="Proteomes" id="UP001156940"/>
    </source>
</evidence>
<gene>
    <name evidence="2" type="ORF">QFW77_18320</name>
</gene>
<dbReference type="EMBL" id="JARXRM010000046">
    <property type="protein sequence ID" value="MDH5824925.1"/>
    <property type="molecule type" value="Genomic_DNA"/>
</dbReference>
<evidence type="ECO:0000313" key="2">
    <source>
        <dbReference type="EMBL" id="MDH5824925.1"/>
    </source>
</evidence>
<keyword evidence="1" id="KW-1133">Transmembrane helix</keyword>
<keyword evidence="1" id="KW-0812">Transmembrane</keyword>